<organism evidence="2 3">
    <name type="scientific">Bambusicola thoracicus</name>
    <name type="common">Chinese bamboo-partridge</name>
    <name type="synonym">Perdix thoracica</name>
    <dbReference type="NCBI Taxonomy" id="9083"/>
    <lineage>
        <taxon>Eukaryota</taxon>
        <taxon>Metazoa</taxon>
        <taxon>Chordata</taxon>
        <taxon>Craniata</taxon>
        <taxon>Vertebrata</taxon>
        <taxon>Euteleostomi</taxon>
        <taxon>Archelosauria</taxon>
        <taxon>Archosauria</taxon>
        <taxon>Dinosauria</taxon>
        <taxon>Saurischia</taxon>
        <taxon>Theropoda</taxon>
        <taxon>Coelurosauria</taxon>
        <taxon>Aves</taxon>
        <taxon>Neognathae</taxon>
        <taxon>Galloanserae</taxon>
        <taxon>Galliformes</taxon>
        <taxon>Phasianidae</taxon>
        <taxon>Perdicinae</taxon>
        <taxon>Bambusicola</taxon>
    </lineage>
</organism>
<gene>
    <name evidence="2" type="ORF">CIB84_010165</name>
</gene>
<protein>
    <submittedName>
        <fullName evidence="2">Uncharacterized protein</fullName>
    </submittedName>
</protein>
<comment type="caution">
    <text evidence="2">The sequence shown here is derived from an EMBL/GenBank/DDBJ whole genome shotgun (WGS) entry which is preliminary data.</text>
</comment>
<reference evidence="2 3" key="1">
    <citation type="submission" date="2018-01" db="EMBL/GenBank/DDBJ databases">
        <title>Comparison of the Chinese Bamboo Partridge and Red Junglefowl genome sequences highlights the importance of demography in genome evolution.</title>
        <authorList>
            <person name="Tiley G.P."/>
            <person name="Kimball R.T."/>
            <person name="Braun E.L."/>
            <person name="Burleigh J.G."/>
        </authorList>
    </citation>
    <scope>NUCLEOTIDE SEQUENCE [LARGE SCALE GENOMIC DNA]</scope>
    <source>
        <strain evidence="2">RTK389</strain>
        <tissue evidence="2">Blood</tissue>
    </source>
</reference>
<feature type="region of interest" description="Disordered" evidence="1">
    <location>
        <begin position="59"/>
        <end position="115"/>
    </location>
</feature>
<dbReference type="EMBL" id="PPHD01030566">
    <property type="protein sequence ID" value="POI26085.1"/>
    <property type="molecule type" value="Genomic_DNA"/>
</dbReference>
<sequence>MCGQCTLLPPPPAVSLGVFGGNSPSGSLLTGILCPALWQNKAARHPVLLCQPPRALRSIGEKHQPAQRSAGAVQKPRAGRSRGSIQAAPRSHVNSCTSSPRIPLDPRGTASSTSPLQGVPVVLHLRCPPLTSWHKGLSPAGLAQFCSQMEPRAEEQLGGVGCAWLCSAPRVLACPAGRGVSETQGYVGWSFEPSTNDSHRRLLPI</sequence>
<evidence type="ECO:0000313" key="2">
    <source>
        <dbReference type="EMBL" id="POI26085.1"/>
    </source>
</evidence>
<keyword evidence="3" id="KW-1185">Reference proteome</keyword>
<dbReference type="Proteomes" id="UP000237246">
    <property type="component" value="Unassembled WGS sequence"/>
</dbReference>
<evidence type="ECO:0000313" key="3">
    <source>
        <dbReference type="Proteomes" id="UP000237246"/>
    </source>
</evidence>
<name>A0A2P4SPM7_BAMTH</name>
<evidence type="ECO:0000256" key="1">
    <source>
        <dbReference type="SAM" id="MobiDB-lite"/>
    </source>
</evidence>
<dbReference type="AlphaFoldDB" id="A0A2P4SPM7"/>
<accession>A0A2P4SPM7</accession>
<proteinExistence type="predicted"/>